<dbReference type="OrthoDB" id="10518537at2759"/>
<dbReference type="CDD" id="cd09917">
    <property type="entry name" value="F-box_SF"/>
    <property type="match status" value="1"/>
</dbReference>
<evidence type="ECO:0000259" key="1">
    <source>
        <dbReference type="Pfam" id="PF00646"/>
    </source>
</evidence>
<evidence type="ECO:0000313" key="3">
    <source>
        <dbReference type="Proteomes" id="UP000494040"/>
    </source>
</evidence>
<dbReference type="EnsemblMetazoa" id="XM_014386132.2">
    <property type="protein sequence ID" value="XP_014241618.1"/>
    <property type="gene ID" value="LOC106662226"/>
</dbReference>
<dbReference type="InterPro" id="IPR032675">
    <property type="entry name" value="LRR_dom_sf"/>
</dbReference>
<dbReference type="OMA" id="HCEANII"/>
<keyword evidence="3" id="KW-1185">Reference proteome</keyword>
<dbReference type="RefSeq" id="XP_014241618.1">
    <property type="nucleotide sequence ID" value="XM_014386132.2"/>
</dbReference>
<evidence type="ECO:0000313" key="2">
    <source>
        <dbReference type="EnsemblMetazoa" id="XP_014241618.1"/>
    </source>
</evidence>
<dbReference type="KEGG" id="clec:106662226"/>
<sequence length="408" mass="47185">MLDLQHGRYVSIKKPISYITLKAVMKRTYGWAECPLELLENVLGHLDHEELLAASGVSALWYNAANNVLQREGKCVYRWPARFPKKGETFVCIVGKKRADDVLRFCKEVEVLELRADETDTLPPLTLLKILKCAKKLKSITIAKYQLNKCHVVTLLTNALLWNLKIKIERSDDLNKVGLSLLKENREIFSQLCIECTGDDKIELYYPSLPIKRNTEFLSAECIYIDCTGLGTLAVSHCSKLILKNAFYINAEDLKKISHLPIKHLKVTHSDVEENEWDDIFSKGFRNLETLVLRNCSNFSKQLLTRLERLTYLEIDVNKQDDLHYLMKMESLKHIKIHLPMSLVNYTKNLQGNQPKKLELVIDLFSIDMDEMTLEKYLSEISSDENITVDFKFSHSEYSFKSKYNILI</sequence>
<name>A0A8I6R986_CIMLE</name>
<dbReference type="Pfam" id="PF00646">
    <property type="entry name" value="F-box"/>
    <property type="match status" value="1"/>
</dbReference>
<dbReference type="Gene3D" id="1.20.1280.50">
    <property type="match status" value="1"/>
</dbReference>
<feature type="domain" description="F-box" evidence="1">
    <location>
        <begin position="33"/>
        <end position="68"/>
    </location>
</feature>
<dbReference type="SUPFAM" id="SSF81383">
    <property type="entry name" value="F-box domain"/>
    <property type="match status" value="1"/>
</dbReference>
<reference evidence="2" key="1">
    <citation type="submission" date="2022-01" db="UniProtKB">
        <authorList>
            <consortium name="EnsemblMetazoa"/>
        </authorList>
    </citation>
    <scope>IDENTIFICATION</scope>
</reference>
<dbReference type="GeneID" id="106662226"/>
<dbReference type="AlphaFoldDB" id="A0A8I6R986"/>
<dbReference type="Gene3D" id="3.80.10.10">
    <property type="entry name" value="Ribonuclease Inhibitor"/>
    <property type="match status" value="1"/>
</dbReference>
<dbReference type="InterPro" id="IPR001810">
    <property type="entry name" value="F-box_dom"/>
</dbReference>
<protein>
    <recommendedName>
        <fullName evidence="1">F-box domain-containing protein</fullName>
    </recommendedName>
</protein>
<organism evidence="2 3">
    <name type="scientific">Cimex lectularius</name>
    <name type="common">Bed bug</name>
    <name type="synonym">Acanthia lectularia</name>
    <dbReference type="NCBI Taxonomy" id="79782"/>
    <lineage>
        <taxon>Eukaryota</taxon>
        <taxon>Metazoa</taxon>
        <taxon>Ecdysozoa</taxon>
        <taxon>Arthropoda</taxon>
        <taxon>Hexapoda</taxon>
        <taxon>Insecta</taxon>
        <taxon>Pterygota</taxon>
        <taxon>Neoptera</taxon>
        <taxon>Paraneoptera</taxon>
        <taxon>Hemiptera</taxon>
        <taxon>Heteroptera</taxon>
        <taxon>Panheteroptera</taxon>
        <taxon>Cimicomorpha</taxon>
        <taxon>Cimicidae</taxon>
        <taxon>Cimex</taxon>
    </lineage>
</organism>
<accession>A0A8I6R986</accession>
<dbReference type="InterPro" id="IPR036047">
    <property type="entry name" value="F-box-like_dom_sf"/>
</dbReference>
<proteinExistence type="predicted"/>
<dbReference type="Proteomes" id="UP000494040">
    <property type="component" value="Unassembled WGS sequence"/>
</dbReference>